<organism evidence="13 14">
    <name type="scientific">Nephila pilipes</name>
    <name type="common">Giant wood spider</name>
    <name type="synonym">Nephila maculata</name>
    <dbReference type="NCBI Taxonomy" id="299642"/>
    <lineage>
        <taxon>Eukaryota</taxon>
        <taxon>Metazoa</taxon>
        <taxon>Ecdysozoa</taxon>
        <taxon>Arthropoda</taxon>
        <taxon>Chelicerata</taxon>
        <taxon>Arachnida</taxon>
        <taxon>Araneae</taxon>
        <taxon>Araneomorphae</taxon>
        <taxon>Entelegynae</taxon>
        <taxon>Araneoidea</taxon>
        <taxon>Nephilidae</taxon>
        <taxon>Nephila</taxon>
    </lineage>
</organism>
<evidence type="ECO:0000259" key="12">
    <source>
        <dbReference type="PROSITE" id="PS50157"/>
    </source>
</evidence>
<dbReference type="OrthoDB" id="6409279at2759"/>
<evidence type="ECO:0000256" key="1">
    <source>
        <dbReference type="ARBA" id="ARBA00004123"/>
    </source>
</evidence>
<gene>
    <name evidence="13" type="primary">AVEN_263990_1</name>
    <name evidence="13" type="ORF">NPIL_514311</name>
</gene>
<reference evidence="13" key="1">
    <citation type="submission" date="2020-08" db="EMBL/GenBank/DDBJ databases">
        <title>Multicomponent nature underlies the extraordinary mechanical properties of spider dragline silk.</title>
        <authorList>
            <person name="Kono N."/>
            <person name="Nakamura H."/>
            <person name="Mori M."/>
            <person name="Yoshida Y."/>
            <person name="Ohtoshi R."/>
            <person name="Malay A.D."/>
            <person name="Moran D.A.P."/>
            <person name="Tomita M."/>
            <person name="Numata K."/>
            <person name="Arakawa K."/>
        </authorList>
    </citation>
    <scope>NUCLEOTIDE SEQUENCE</scope>
</reference>
<evidence type="ECO:0000256" key="8">
    <source>
        <dbReference type="ARBA" id="ARBA00023163"/>
    </source>
</evidence>
<protein>
    <recommendedName>
        <fullName evidence="10">Krueppel-like factor 14</fullName>
    </recommendedName>
</protein>
<dbReference type="FunFam" id="3.30.160.60:FF:000595">
    <property type="entry name" value="Krueppel-like factor 14"/>
    <property type="match status" value="1"/>
</dbReference>
<dbReference type="PROSITE" id="PS00028">
    <property type="entry name" value="ZINC_FINGER_C2H2_1"/>
    <property type="match status" value="3"/>
</dbReference>
<name>A0A8X6QKD5_NEPPI</name>
<evidence type="ECO:0000256" key="4">
    <source>
        <dbReference type="ARBA" id="ARBA00022771"/>
    </source>
</evidence>
<dbReference type="GO" id="GO:0000981">
    <property type="term" value="F:DNA-binding transcription factor activity, RNA polymerase II-specific"/>
    <property type="evidence" value="ECO:0007669"/>
    <property type="project" value="TreeGrafter"/>
</dbReference>
<dbReference type="Gene3D" id="3.30.160.60">
    <property type="entry name" value="Classic Zinc Finger"/>
    <property type="match status" value="3"/>
</dbReference>
<comment type="caution">
    <text evidence="13">The sequence shown here is derived from an EMBL/GenBank/DDBJ whole genome shotgun (WGS) entry which is preliminary data.</text>
</comment>
<dbReference type="FunFam" id="3.30.160.60:FF:000232">
    <property type="entry name" value="Krueppel-like factor 9"/>
    <property type="match status" value="1"/>
</dbReference>
<keyword evidence="6" id="KW-0805">Transcription regulation</keyword>
<dbReference type="SUPFAM" id="SSF57667">
    <property type="entry name" value="beta-beta-alpha zinc fingers"/>
    <property type="match status" value="1"/>
</dbReference>
<keyword evidence="3" id="KW-0677">Repeat</keyword>
<dbReference type="Pfam" id="PF00096">
    <property type="entry name" value="zf-C2H2"/>
    <property type="match status" value="3"/>
</dbReference>
<dbReference type="InterPro" id="IPR013087">
    <property type="entry name" value="Znf_C2H2_type"/>
</dbReference>
<dbReference type="PANTHER" id="PTHR23235:SF174">
    <property type="entry name" value="CABUT, ISOFORM A"/>
    <property type="match status" value="1"/>
</dbReference>
<comment type="subcellular location">
    <subcellularLocation>
        <location evidence="1">Nucleus</location>
    </subcellularLocation>
</comment>
<feature type="domain" description="C2H2-type" evidence="12">
    <location>
        <begin position="155"/>
        <end position="182"/>
    </location>
</feature>
<dbReference type="GO" id="GO:0000978">
    <property type="term" value="F:RNA polymerase II cis-regulatory region sequence-specific DNA binding"/>
    <property type="evidence" value="ECO:0007669"/>
    <property type="project" value="TreeGrafter"/>
</dbReference>
<evidence type="ECO:0000256" key="7">
    <source>
        <dbReference type="ARBA" id="ARBA00023125"/>
    </source>
</evidence>
<evidence type="ECO:0000256" key="11">
    <source>
        <dbReference type="PROSITE-ProRule" id="PRU00042"/>
    </source>
</evidence>
<keyword evidence="14" id="KW-1185">Reference proteome</keyword>
<dbReference type="AlphaFoldDB" id="A0A8X6QKD5"/>
<evidence type="ECO:0000256" key="9">
    <source>
        <dbReference type="ARBA" id="ARBA00023242"/>
    </source>
</evidence>
<keyword evidence="9" id="KW-0539">Nucleus</keyword>
<dbReference type="FunFam" id="3.30.160.60:FF:000018">
    <property type="entry name" value="Krueppel-like factor 15"/>
    <property type="match status" value="1"/>
</dbReference>
<dbReference type="PANTHER" id="PTHR23235">
    <property type="entry name" value="KRUEPPEL-LIKE TRANSCRIPTION FACTOR"/>
    <property type="match status" value="1"/>
</dbReference>
<keyword evidence="8" id="KW-0804">Transcription</keyword>
<proteinExistence type="predicted"/>
<dbReference type="EMBL" id="BMAW01033385">
    <property type="protein sequence ID" value="GFU29990.1"/>
    <property type="molecule type" value="Genomic_DNA"/>
</dbReference>
<evidence type="ECO:0000256" key="6">
    <source>
        <dbReference type="ARBA" id="ARBA00023015"/>
    </source>
</evidence>
<evidence type="ECO:0000256" key="2">
    <source>
        <dbReference type="ARBA" id="ARBA00022723"/>
    </source>
</evidence>
<keyword evidence="4 11" id="KW-0863">Zinc-finger</keyword>
<dbReference type="Proteomes" id="UP000887013">
    <property type="component" value="Unassembled WGS sequence"/>
</dbReference>
<evidence type="ECO:0000256" key="3">
    <source>
        <dbReference type="ARBA" id="ARBA00022737"/>
    </source>
</evidence>
<dbReference type="GO" id="GO:0005634">
    <property type="term" value="C:nucleus"/>
    <property type="evidence" value="ECO:0007669"/>
    <property type="project" value="UniProtKB-SubCell"/>
</dbReference>
<evidence type="ECO:0000313" key="14">
    <source>
        <dbReference type="Proteomes" id="UP000887013"/>
    </source>
</evidence>
<feature type="domain" description="C2H2-type" evidence="12">
    <location>
        <begin position="95"/>
        <end position="124"/>
    </location>
</feature>
<evidence type="ECO:0000256" key="5">
    <source>
        <dbReference type="ARBA" id="ARBA00022833"/>
    </source>
</evidence>
<dbReference type="PROSITE" id="PS50157">
    <property type="entry name" value="ZINC_FINGER_C2H2_2"/>
    <property type="match status" value="3"/>
</dbReference>
<sequence>MKTEPDDVPYIMLGTIGVAEFRAAEGLLNLSNNHRLENPYMIGRILHDLEEVQQDPVPNVPESANDAFDLYATPSVPGKTKKLKLTPSLQPKKLHRCTYVGCDKAYGKSSHLKAHLRTHTGERPFPCLWKLCGKRFARSDELARHKRTHTGEKNFVCPICSRRFMRSDHLTKHARRHPDFRPGKILAGCPHESVLSILPVLTFHIQLPPSPVCPFADYDAILAQSNNNFA</sequence>
<keyword evidence="5" id="KW-0862">Zinc</keyword>
<dbReference type="GO" id="GO:0008270">
    <property type="term" value="F:zinc ion binding"/>
    <property type="evidence" value="ECO:0007669"/>
    <property type="project" value="UniProtKB-KW"/>
</dbReference>
<evidence type="ECO:0000256" key="10">
    <source>
        <dbReference type="ARBA" id="ARBA00069428"/>
    </source>
</evidence>
<keyword evidence="2" id="KW-0479">Metal-binding</keyword>
<evidence type="ECO:0000313" key="13">
    <source>
        <dbReference type="EMBL" id="GFU29990.1"/>
    </source>
</evidence>
<accession>A0A8X6QKD5</accession>
<keyword evidence="7" id="KW-0238">DNA-binding</keyword>
<dbReference type="InterPro" id="IPR036236">
    <property type="entry name" value="Znf_C2H2_sf"/>
</dbReference>
<feature type="domain" description="C2H2-type" evidence="12">
    <location>
        <begin position="125"/>
        <end position="154"/>
    </location>
</feature>
<dbReference type="SMART" id="SM00355">
    <property type="entry name" value="ZnF_C2H2"/>
    <property type="match status" value="3"/>
</dbReference>